<evidence type="ECO:0000259" key="1">
    <source>
        <dbReference type="Pfam" id="PF00561"/>
    </source>
</evidence>
<dbReference type="GO" id="GO:0016787">
    <property type="term" value="F:hydrolase activity"/>
    <property type="evidence" value="ECO:0007669"/>
    <property type="project" value="UniProtKB-KW"/>
</dbReference>
<dbReference type="Proteomes" id="UP000463051">
    <property type="component" value="Unassembled WGS sequence"/>
</dbReference>
<dbReference type="Gene3D" id="3.40.50.1820">
    <property type="entry name" value="alpha/beta hydrolase"/>
    <property type="match status" value="1"/>
</dbReference>
<protein>
    <submittedName>
        <fullName evidence="2">Alpha/beta fold hydrolase</fullName>
    </submittedName>
</protein>
<dbReference type="RefSeq" id="WP_154120430.1">
    <property type="nucleotide sequence ID" value="NZ_WJXB01000007.1"/>
</dbReference>
<dbReference type="Pfam" id="PF00561">
    <property type="entry name" value="Abhydrolase_1"/>
    <property type="match status" value="1"/>
</dbReference>
<dbReference type="PANTHER" id="PTHR43433:SF10">
    <property type="entry name" value="AB HYDROLASE-1 DOMAIN-CONTAINING PROTEIN"/>
    <property type="match status" value="1"/>
</dbReference>
<proteinExistence type="predicted"/>
<gene>
    <name evidence="2" type="ORF">GJB61_18125</name>
</gene>
<feature type="domain" description="AB hydrolase-1" evidence="1">
    <location>
        <begin position="61"/>
        <end position="174"/>
    </location>
</feature>
<accession>A0A7X2H7F0</accession>
<dbReference type="InterPro" id="IPR000073">
    <property type="entry name" value="AB_hydrolase_1"/>
</dbReference>
<dbReference type="PANTHER" id="PTHR43433">
    <property type="entry name" value="HYDROLASE, ALPHA/BETA FOLD FAMILY PROTEIN"/>
    <property type="match status" value="1"/>
</dbReference>
<dbReference type="InterPro" id="IPR050471">
    <property type="entry name" value="AB_hydrolase"/>
</dbReference>
<dbReference type="AlphaFoldDB" id="A0A7X2H7F0"/>
<dbReference type="EMBL" id="WJXB01000007">
    <property type="protein sequence ID" value="MRN54904.1"/>
    <property type="molecule type" value="Genomic_DNA"/>
</dbReference>
<keyword evidence="3" id="KW-1185">Reference proteome</keyword>
<reference evidence="2 3" key="1">
    <citation type="submission" date="2019-11" db="EMBL/GenBank/DDBJ databases">
        <title>Paenibacillus monticola sp. nov., a novel PGPR strain isolated from mountain sample in China.</title>
        <authorList>
            <person name="Zhao Q."/>
            <person name="Li H.-P."/>
            <person name="Zhang J.-L."/>
        </authorList>
    </citation>
    <scope>NUCLEOTIDE SEQUENCE [LARGE SCALE GENOMIC DNA]</scope>
    <source>
        <strain evidence="2 3">LC-T2</strain>
    </source>
</reference>
<organism evidence="2 3">
    <name type="scientific">Paenibacillus monticola</name>
    <dbReference type="NCBI Taxonomy" id="2666075"/>
    <lineage>
        <taxon>Bacteria</taxon>
        <taxon>Bacillati</taxon>
        <taxon>Bacillota</taxon>
        <taxon>Bacilli</taxon>
        <taxon>Bacillales</taxon>
        <taxon>Paenibacillaceae</taxon>
        <taxon>Paenibacillus</taxon>
    </lineage>
</organism>
<sequence length="205" mass="22637">MNSSSLILKDDDPRVLRAQNAEQELLSHYKLDAKIRYVPFGDFGYKIRVTEVGNGEPTVMIPGNTGDAFPLIPLIAHLTGRRIIAINRPGGGMSDGMDHRNIDFRKFAVQNVISVLDELKLDKVPIIAHSIGGHISILTAINQPERVSSLVLLGVPGNLISTRPPIALRALSIPGLNSLLYKLVLPKGRKNRCKACVLWDILWRH</sequence>
<comment type="caution">
    <text evidence="2">The sequence shown here is derived from an EMBL/GenBank/DDBJ whole genome shotgun (WGS) entry which is preliminary data.</text>
</comment>
<name>A0A7X2H7F0_9BACL</name>
<dbReference type="InterPro" id="IPR029058">
    <property type="entry name" value="AB_hydrolase_fold"/>
</dbReference>
<evidence type="ECO:0000313" key="2">
    <source>
        <dbReference type="EMBL" id="MRN54904.1"/>
    </source>
</evidence>
<keyword evidence="2" id="KW-0378">Hydrolase</keyword>
<dbReference type="SUPFAM" id="SSF53474">
    <property type="entry name" value="alpha/beta-Hydrolases"/>
    <property type="match status" value="1"/>
</dbReference>
<evidence type="ECO:0000313" key="3">
    <source>
        <dbReference type="Proteomes" id="UP000463051"/>
    </source>
</evidence>
<dbReference type="PRINTS" id="PR00111">
    <property type="entry name" value="ABHYDROLASE"/>
</dbReference>